<reference evidence="2" key="1">
    <citation type="journal article" date="2019" name="Int. J. Syst. Evol. Microbiol.">
        <title>The Global Catalogue of Microorganisms (GCM) 10K type strain sequencing project: providing services to taxonomists for standard genome sequencing and annotation.</title>
        <authorList>
            <consortium name="The Broad Institute Genomics Platform"/>
            <consortium name="The Broad Institute Genome Sequencing Center for Infectious Disease"/>
            <person name="Wu L."/>
            <person name="Ma J."/>
        </authorList>
    </citation>
    <scope>NUCLEOTIDE SEQUENCE [LARGE SCALE GENOMIC DNA]</scope>
    <source>
        <strain evidence="2">JCM 17064</strain>
    </source>
</reference>
<proteinExistence type="predicted"/>
<protein>
    <recommendedName>
        <fullName evidence="3">GIY-YIG domain-containing protein</fullName>
    </recommendedName>
</protein>
<comment type="caution">
    <text evidence="1">The sequence shown here is derived from an EMBL/GenBank/DDBJ whole genome shotgun (WGS) entry which is preliminary data.</text>
</comment>
<evidence type="ECO:0000313" key="1">
    <source>
        <dbReference type="EMBL" id="GAA4026393.1"/>
    </source>
</evidence>
<evidence type="ECO:0008006" key="3">
    <source>
        <dbReference type="Google" id="ProtNLM"/>
    </source>
</evidence>
<evidence type="ECO:0000313" key="2">
    <source>
        <dbReference type="Proteomes" id="UP001500968"/>
    </source>
</evidence>
<keyword evidence="2" id="KW-1185">Reference proteome</keyword>
<organism evidence="1 2">
    <name type="scientific">Flavobacterium cheonhonense</name>
    <dbReference type="NCBI Taxonomy" id="706185"/>
    <lineage>
        <taxon>Bacteria</taxon>
        <taxon>Pseudomonadati</taxon>
        <taxon>Bacteroidota</taxon>
        <taxon>Flavobacteriia</taxon>
        <taxon>Flavobacteriales</taxon>
        <taxon>Flavobacteriaceae</taxon>
        <taxon>Flavobacterium</taxon>
    </lineage>
</organism>
<sequence>MIAMTTMKPMEISFNADWFKSGYYIYILTIEHKEKGIFYYVGQTGDRKHVAARSPFYRLMGHFNTYNIKSGTDNQLVKGLIDNNLIDERTADKNTRICVEEAIQSGTVTIKAHYYAISDFDSANHKAKRIFVEEVELALITNFKKVGAKLFNNEAKIGDNKEVTNKEAIALATEIFKKHCQLSQ</sequence>
<dbReference type="EMBL" id="BAABCR010000008">
    <property type="protein sequence ID" value="GAA4026393.1"/>
    <property type="molecule type" value="Genomic_DNA"/>
</dbReference>
<dbReference type="Proteomes" id="UP001500968">
    <property type="component" value="Unassembled WGS sequence"/>
</dbReference>
<gene>
    <name evidence="1" type="ORF">GCM10022386_07250</name>
</gene>
<accession>A0ABP7THQ2</accession>
<dbReference type="RefSeq" id="WP_324691823.1">
    <property type="nucleotide sequence ID" value="NZ_BAABCR010000008.1"/>
</dbReference>
<name>A0ABP7THQ2_9FLAO</name>